<keyword evidence="2" id="KW-1185">Reference proteome</keyword>
<dbReference type="AlphaFoldDB" id="M0CR36"/>
<organism evidence="1 2">
    <name type="scientific">Halosimplex carlsbadense 2-9-1</name>
    <dbReference type="NCBI Taxonomy" id="797114"/>
    <lineage>
        <taxon>Archaea</taxon>
        <taxon>Methanobacteriati</taxon>
        <taxon>Methanobacteriota</taxon>
        <taxon>Stenosarchaea group</taxon>
        <taxon>Halobacteria</taxon>
        <taxon>Halobacteriales</taxon>
        <taxon>Haloarculaceae</taxon>
        <taxon>Halosimplex</taxon>
    </lineage>
</organism>
<evidence type="ECO:0008006" key="3">
    <source>
        <dbReference type="Google" id="ProtNLM"/>
    </source>
</evidence>
<name>M0CR36_9EURY</name>
<dbReference type="Gene3D" id="3.20.20.140">
    <property type="entry name" value="Metal-dependent hydrolases"/>
    <property type="match status" value="1"/>
</dbReference>
<comment type="caution">
    <text evidence="1">The sequence shown here is derived from an EMBL/GenBank/DDBJ whole genome shotgun (WGS) entry which is preliminary data.</text>
</comment>
<dbReference type="InterPro" id="IPR022028">
    <property type="entry name" value="DUF3604"/>
</dbReference>
<proteinExistence type="predicted"/>
<dbReference type="Proteomes" id="UP000011626">
    <property type="component" value="Unassembled WGS sequence"/>
</dbReference>
<gene>
    <name evidence="1" type="ORF">C475_09514</name>
</gene>
<dbReference type="EMBL" id="AOIU01000023">
    <property type="protein sequence ID" value="ELZ25686.1"/>
    <property type="molecule type" value="Genomic_DNA"/>
</dbReference>
<dbReference type="InterPro" id="IPR016195">
    <property type="entry name" value="Pol/histidinol_Pase-like"/>
</dbReference>
<dbReference type="OrthoDB" id="203245at2157"/>
<sequence length="542" mass="60887">MLTKAIESVKVFAENNPSLADLARGRQRRFDDVECVLPSRVVTTEPLSATVSVWDEYLRLLPDYDGTLTLDSTDPEAIHPEEIDFELTDQAVTELAGVAFETPGVQYLTLTDESGRRFTSNPVQVFESEPDHRLFWGDIHLHSQFSDGAGSMSKGFRFGRDVMDLDVVAYTDHDTMGFFIPPKLQRRRMHNGYFEDMKTVTKHFHDPGEFVTLFGYEWTKQPNMGGHINVYFEGVDEAELFDSLDTDTNRYEKLFRRLQEWRAETGNEVLAIPHHPAEAMYPLDFSAMEYDDDIAPLVEVYSQWGSSEMPEVDGNPKPVRMGQGEMGDPGHYVQDAHELGYRVGMMGSSDFHAPRPGRSHIHLPPHLPSLSDIWEDGIGWGHIWRVWDEGSYPGGLTGFYAEDLSRESIFESLRSRRVYATSQPHRILAEFAVDGTAVGEDDSTVVADGERTVEWLVAGTAPIERVTVVKNNDDWHVVGGTTDESAGLDAYTEAGEVTDDEPVAGMAWDEERASDADVYYLRVEQADDGMAWAGPVWVEPGD</sequence>
<reference evidence="1 2" key="1">
    <citation type="journal article" date="2014" name="PLoS Genet.">
        <title>Phylogenetically driven sequencing of extremely halophilic archaea reveals strategies for static and dynamic osmo-response.</title>
        <authorList>
            <person name="Becker E.A."/>
            <person name="Seitzer P.M."/>
            <person name="Tritt A."/>
            <person name="Larsen D."/>
            <person name="Krusor M."/>
            <person name="Yao A.I."/>
            <person name="Wu D."/>
            <person name="Madern D."/>
            <person name="Eisen J.A."/>
            <person name="Darling A.E."/>
            <person name="Facciotti M.T."/>
        </authorList>
    </citation>
    <scope>NUCLEOTIDE SEQUENCE [LARGE SCALE GENOMIC DNA]</scope>
    <source>
        <strain evidence="1 2">2-9-1</strain>
    </source>
</reference>
<evidence type="ECO:0000313" key="1">
    <source>
        <dbReference type="EMBL" id="ELZ25686.1"/>
    </source>
</evidence>
<dbReference type="eggNOG" id="ENOG502N5HN">
    <property type="taxonomic scope" value="Archaea"/>
</dbReference>
<protein>
    <recommendedName>
        <fullName evidence="3">DUF3604 domain-containing protein</fullName>
    </recommendedName>
</protein>
<dbReference type="Pfam" id="PF12228">
    <property type="entry name" value="DUF3604"/>
    <property type="match status" value="2"/>
</dbReference>
<dbReference type="STRING" id="797114.C475_09514"/>
<dbReference type="SUPFAM" id="SSF89550">
    <property type="entry name" value="PHP domain-like"/>
    <property type="match status" value="1"/>
</dbReference>
<accession>M0CR36</accession>
<evidence type="ECO:0000313" key="2">
    <source>
        <dbReference type="Proteomes" id="UP000011626"/>
    </source>
</evidence>
<dbReference type="RefSeq" id="WP_006883578.1">
    <property type="nucleotide sequence ID" value="NZ_AOIU01000023.1"/>
</dbReference>